<gene>
    <name evidence="1" type="ORF">SAMN05192561_1132</name>
</gene>
<dbReference type="EMBL" id="FNWU01000013">
    <property type="protein sequence ID" value="SEH61407.1"/>
    <property type="molecule type" value="Genomic_DNA"/>
</dbReference>
<protein>
    <submittedName>
        <fullName evidence="1">Uncharacterized protein</fullName>
    </submittedName>
</protein>
<proteinExistence type="predicted"/>
<organism evidence="1 2">
    <name type="scientific">Halopenitus malekzadehii</name>
    <dbReference type="NCBI Taxonomy" id="1267564"/>
    <lineage>
        <taxon>Archaea</taxon>
        <taxon>Methanobacteriati</taxon>
        <taxon>Methanobacteriota</taxon>
        <taxon>Stenosarchaea group</taxon>
        <taxon>Halobacteria</taxon>
        <taxon>Halobacteriales</taxon>
        <taxon>Haloferacaceae</taxon>
        <taxon>Halopenitus</taxon>
    </lineage>
</organism>
<dbReference type="AlphaFoldDB" id="A0A1H6JHI4"/>
<reference evidence="1 2" key="1">
    <citation type="submission" date="2016-10" db="EMBL/GenBank/DDBJ databases">
        <authorList>
            <person name="de Groot N.N."/>
        </authorList>
    </citation>
    <scope>NUCLEOTIDE SEQUENCE [LARGE SCALE GENOMIC DNA]</scope>
    <source>
        <strain evidence="1 2">IBRC-M10418</strain>
    </source>
</reference>
<sequence>MMKKKRFWRHLSLMLRGKTMDSLTSAQMQLNQLLSLSDLKH</sequence>
<evidence type="ECO:0000313" key="2">
    <source>
        <dbReference type="Proteomes" id="UP000199215"/>
    </source>
</evidence>
<accession>A0A1H6JHI4</accession>
<evidence type="ECO:0000313" key="1">
    <source>
        <dbReference type="EMBL" id="SEH61407.1"/>
    </source>
</evidence>
<keyword evidence="2" id="KW-1185">Reference proteome</keyword>
<dbReference type="Proteomes" id="UP000199215">
    <property type="component" value="Unassembled WGS sequence"/>
</dbReference>
<name>A0A1H6JHI4_9EURY</name>
<dbReference type="STRING" id="1267564.SAMN05192561_1132"/>